<dbReference type="Gene3D" id="1.10.150.340">
    <property type="entry name" value="Pyrimidine 5'-nucleotidase (UMPH-1), N-terminal domain"/>
    <property type="match status" value="1"/>
</dbReference>
<keyword evidence="5" id="KW-0547">Nucleotide-binding</keyword>
<dbReference type="Pfam" id="PF05822">
    <property type="entry name" value="UMPH-1"/>
    <property type="match status" value="1"/>
</dbReference>
<dbReference type="GO" id="GO:0000166">
    <property type="term" value="F:nucleotide binding"/>
    <property type="evidence" value="ECO:0007669"/>
    <property type="project" value="UniProtKB-KW"/>
</dbReference>
<protein>
    <recommendedName>
        <fullName evidence="3">5'-nucleotidase</fullName>
        <ecNumber evidence="3">3.1.3.5</ecNumber>
    </recommendedName>
</protein>
<evidence type="ECO:0000256" key="7">
    <source>
        <dbReference type="ARBA" id="ARBA00022842"/>
    </source>
</evidence>
<dbReference type="GO" id="GO:0009117">
    <property type="term" value="P:nucleotide metabolic process"/>
    <property type="evidence" value="ECO:0007669"/>
    <property type="project" value="UniProtKB-KW"/>
</dbReference>
<dbReference type="PANTHER" id="PTHR13045:SF0">
    <property type="entry name" value="7-METHYLGUANOSINE PHOSPHATE-SPECIFIC 5'-NUCLEOTIDASE"/>
    <property type="match status" value="1"/>
</dbReference>
<dbReference type="GO" id="GO:0008253">
    <property type="term" value="F:5'-nucleotidase activity"/>
    <property type="evidence" value="ECO:0007669"/>
    <property type="project" value="UniProtKB-EC"/>
</dbReference>
<reference evidence="9 10" key="1">
    <citation type="journal article" date="2016" name="Nat. Commun.">
        <title>Thousands of microbial genomes shed light on interconnected biogeochemical processes in an aquifer system.</title>
        <authorList>
            <person name="Anantharaman K."/>
            <person name="Brown C.T."/>
            <person name="Hug L.A."/>
            <person name="Sharon I."/>
            <person name="Castelle C.J."/>
            <person name="Probst A.J."/>
            <person name="Thomas B.C."/>
            <person name="Singh A."/>
            <person name="Wilkins M.J."/>
            <person name="Karaoz U."/>
            <person name="Brodie E.L."/>
            <person name="Williams K.H."/>
            <person name="Hubbard S.S."/>
            <person name="Banfield J.F."/>
        </authorList>
    </citation>
    <scope>NUCLEOTIDE SEQUENCE [LARGE SCALE GENOMIC DNA]</scope>
</reference>
<evidence type="ECO:0000256" key="1">
    <source>
        <dbReference type="ARBA" id="ARBA00000815"/>
    </source>
</evidence>
<gene>
    <name evidence="9" type="ORF">A2113_00180</name>
</gene>
<keyword evidence="6" id="KW-0378">Hydrolase</keyword>
<evidence type="ECO:0000256" key="6">
    <source>
        <dbReference type="ARBA" id="ARBA00022801"/>
    </source>
</evidence>
<dbReference type="EC" id="3.1.3.5" evidence="3"/>
<dbReference type="InterPro" id="IPR006434">
    <property type="entry name" value="Pyrimidine_nucleotidase_eu"/>
</dbReference>
<keyword evidence="8" id="KW-0546">Nucleotide metabolism</keyword>
<evidence type="ECO:0000256" key="8">
    <source>
        <dbReference type="ARBA" id="ARBA00023080"/>
    </source>
</evidence>
<evidence type="ECO:0000256" key="3">
    <source>
        <dbReference type="ARBA" id="ARBA00012643"/>
    </source>
</evidence>
<organism evidence="9 10">
    <name type="scientific">Candidatus Woykebacteria bacterium GWA1_44_8</name>
    <dbReference type="NCBI Taxonomy" id="1802591"/>
    <lineage>
        <taxon>Bacteria</taxon>
        <taxon>Candidatus Woykeibacteriota</taxon>
    </lineage>
</organism>
<dbReference type="SUPFAM" id="SSF56784">
    <property type="entry name" value="HAD-like"/>
    <property type="match status" value="1"/>
</dbReference>
<dbReference type="PANTHER" id="PTHR13045">
    <property type="entry name" value="5'-NUCLEOTIDASE"/>
    <property type="match status" value="1"/>
</dbReference>
<keyword evidence="4" id="KW-0479">Metal-binding</keyword>
<evidence type="ECO:0000256" key="2">
    <source>
        <dbReference type="ARBA" id="ARBA00008389"/>
    </source>
</evidence>
<evidence type="ECO:0000256" key="4">
    <source>
        <dbReference type="ARBA" id="ARBA00022723"/>
    </source>
</evidence>
<dbReference type="STRING" id="1802591.A2113_00180"/>
<name>A0A1G1W0U5_9BACT</name>
<dbReference type="GO" id="GO:0000287">
    <property type="term" value="F:magnesium ion binding"/>
    <property type="evidence" value="ECO:0007669"/>
    <property type="project" value="InterPro"/>
</dbReference>
<comment type="catalytic activity">
    <reaction evidence="1">
        <text>a ribonucleoside 5'-phosphate + H2O = a ribonucleoside + phosphate</text>
        <dbReference type="Rhea" id="RHEA:12484"/>
        <dbReference type="ChEBI" id="CHEBI:15377"/>
        <dbReference type="ChEBI" id="CHEBI:18254"/>
        <dbReference type="ChEBI" id="CHEBI:43474"/>
        <dbReference type="ChEBI" id="CHEBI:58043"/>
        <dbReference type="EC" id="3.1.3.5"/>
    </reaction>
</comment>
<comment type="similarity">
    <text evidence="2">Belongs to the pyrimidine 5'-nucleotidase family.</text>
</comment>
<evidence type="ECO:0000313" key="10">
    <source>
        <dbReference type="Proteomes" id="UP000176299"/>
    </source>
</evidence>
<dbReference type="Gene3D" id="3.40.50.1000">
    <property type="entry name" value="HAD superfamily/HAD-like"/>
    <property type="match status" value="1"/>
</dbReference>
<evidence type="ECO:0000256" key="5">
    <source>
        <dbReference type="ARBA" id="ARBA00022741"/>
    </source>
</evidence>
<dbReference type="AlphaFoldDB" id="A0A1G1W0U5"/>
<dbReference type="InterPro" id="IPR036412">
    <property type="entry name" value="HAD-like_sf"/>
</dbReference>
<dbReference type="EMBL" id="MHCN01000015">
    <property type="protein sequence ID" value="OGY21296.1"/>
    <property type="molecule type" value="Genomic_DNA"/>
</dbReference>
<dbReference type="NCBIfam" id="TIGR01488">
    <property type="entry name" value="HAD-SF-IB"/>
    <property type="match status" value="1"/>
</dbReference>
<evidence type="ECO:0000313" key="9">
    <source>
        <dbReference type="EMBL" id="OGY21296.1"/>
    </source>
</evidence>
<sequence length="281" mass="32312">MTRKTIGFSNAYSLNGFFYENKGRVLEKLSSFIDSGKDKLHLVLDFDRTVTVSQNQFGENVTTWELLANHLSVKAQSEYQKFYETYRSLEVAGKLNPNGAIVWWEAILGLFKREGLSWSEIEKITRREMPARAHVKELFNLCRKKRIPTVLISAGIRDVINIWCEQYGIKPTKVLSTKLLFSDTGFIKGWSRKSLIHALNKREKGHGELTKIKLKRPNTILIGDSTDDALMVDGEENVIRIMIHDPRKDAAEEPDRKLLQKFDLLIKDGTLFPVVKLIKQF</sequence>
<comment type="caution">
    <text evidence="9">The sequence shown here is derived from an EMBL/GenBank/DDBJ whole genome shotgun (WGS) entry which is preliminary data.</text>
</comment>
<dbReference type="Proteomes" id="UP000176299">
    <property type="component" value="Unassembled WGS sequence"/>
</dbReference>
<dbReference type="InterPro" id="IPR023214">
    <property type="entry name" value="HAD_sf"/>
</dbReference>
<accession>A0A1G1W0U5</accession>
<keyword evidence="7" id="KW-0460">Magnesium</keyword>
<dbReference type="GO" id="GO:0005737">
    <property type="term" value="C:cytoplasm"/>
    <property type="evidence" value="ECO:0007669"/>
    <property type="project" value="InterPro"/>
</dbReference>
<proteinExistence type="inferred from homology"/>